<dbReference type="OrthoDB" id="8245037at2"/>
<dbReference type="RefSeq" id="WP_015930288.1">
    <property type="nucleotide sequence ID" value="NC_011894.1"/>
</dbReference>
<keyword evidence="1" id="KW-0732">Signal</keyword>
<keyword evidence="3" id="KW-1185">Reference proteome</keyword>
<evidence type="ECO:0000256" key="1">
    <source>
        <dbReference type="SAM" id="SignalP"/>
    </source>
</evidence>
<name>B8IR92_METNO</name>
<gene>
    <name evidence="2" type="ordered locus">Mnod_3725</name>
</gene>
<dbReference type="HOGENOM" id="CLU_145244_4_1_5"/>
<dbReference type="eggNOG" id="ENOG50316K1">
    <property type="taxonomic scope" value="Bacteria"/>
</dbReference>
<evidence type="ECO:0008006" key="4">
    <source>
        <dbReference type="Google" id="ProtNLM"/>
    </source>
</evidence>
<organism evidence="2 3">
    <name type="scientific">Methylobacterium nodulans (strain LMG 21967 / CNCM I-2342 / ORS 2060)</name>
    <dbReference type="NCBI Taxonomy" id="460265"/>
    <lineage>
        <taxon>Bacteria</taxon>
        <taxon>Pseudomonadati</taxon>
        <taxon>Pseudomonadota</taxon>
        <taxon>Alphaproteobacteria</taxon>
        <taxon>Hyphomicrobiales</taxon>
        <taxon>Methylobacteriaceae</taxon>
        <taxon>Methylobacterium</taxon>
    </lineage>
</organism>
<proteinExistence type="predicted"/>
<sequence length="88" mass="9249">MSKSIVGICVAVLMSATATVSYAEGTAAQRAACTPDVLRLCSSEIPDVPRIKACLRRERQNLSTSCQAVLNELDRAAPARAVAASVRS</sequence>
<protein>
    <recommendedName>
        <fullName evidence="4">Cysteine rich repeat protein</fullName>
    </recommendedName>
</protein>
<feature type="chain" id="PRO_5002874758" description="Cysteine rich repeat protein" evidence="1">
    <location>
        <begin position="24"/>
        <end position="88"/>
    </location>
</feature>
<dbReference type="Proteomes" id="UP000008207">
    <property type="component" value="Chromosome"/>
</dbReference>
<dbReference type="EMBL" id="CP001349">
    <property type="protein sequence ID" value="ACL58632.1"/>
    <property type="molecule type" value="Genomic_DNA"/>
</dbReference>
<dbReference type="AlphaFoldDB" id="B8IR92"/>
<dbReference type="KEGG" id="mno:Mnod_3725"/>
<evidence type="ECO:0000313" key="2">
    <source>
        <dbReference type="EMBL" id="ACL58632.1"/>
    </source>
</evidence>
<evidence type="ECO:0000313" key="3">
    <source>
        <dbReference type="Proteomes" id="UP000008207"/>
    </source>
</evidence>
<reference evidence="2 3" key="1">
    <citation type="submission" date="2009-01" db="EMBL/GenBank/DDBJ databases">
        <title>Complete sequence of chromosome of Methylobacterium nodulans ORS 2060.</title>
        <authorList>
            <consortium name="US DOE Joint Genome Institute"/>
            <person name="Lucas S."/>
            <person name="Copeland A."/>
            <person name="Lapidus A."/>
            <person name="Glavina del Rio T."/>
            <person name="Dalin E."/>
            <person name="Tice H."/>
            <person name="Bruce D."/>
            <person name="Goodwin L."/>
            <person name="Pitluck S."/>
            <person name="Sims D."/>
            <person name="Brettin T."/>
            <person name="Detter J.C."/>
            <person name="Han C."/>
            <person name="Larimer F."/>
            <person name="Land M."/>
            <person name="Hauser L."/>
            <person name="Kyrpides N."/>
            <person name="Ivanova N."/>
            <person name="Marx C.J."/>
            <person name="Richardson P."/>
        </authorList>
    </citation>
    <scope>NUCLEOTIDE SEQUENCE [LARGE SCALE GENOMIC DNA]</scope>
    <source>
        <strain evidence="3">LMG 21967 / CNCM I-2342 / ORS 2060</strain>
    </source>
</reference>
<accession>B8IR92</accession>
<feature type="signal peptide" evidence="1">
    <location>
        <begin position="1"/>
        <end position="23"/>
    </location>
</feature>